<keyword evidence="2" id="KW-1003">Cell membrane</keyword>
<evidence type="ECO:0000313" key="12">
    <source>
        <dbReference type="EMBL" id="SFZ88431.1"/>
    </source>
</evidence>
<dbReference type="InterPro" id="IPR038731">
    <property type="entry name" value="RgtA/B/C-like"/>
</dbReference>
<gene>
    <name evidence="12" type="ORF">LREN565_1544</name>
</gene>
<evidence type="ECO:0000256" key="9">
    <source>
        <dbReference type="SAM" id="Phobius"/>
    </source>
</evidence>
<feature type="transmembrane region" description="Helical" evidence="9">
    <location>
        <begin position="12"/>
        <end position="29"/>
    </location>
</feature>
<evidence type="ECO:0000256" key="6">
    <source>
        <dbReference type="ARBA" id="ARBA00022989"/>
    </source>
</evidence>
<dbReference type="InterPro" id="IPR050297">
    <property type="entry name" value="LipidA_mod_glycosyltrf_83"/>
</dbReference>
<reference evidence="12" key="1">
    <citation type="submission" date="2016-11" db="EMBL/GenBank/DDBJ databases">
        <authorList>
            <person name="Jaros S."/>
            <person name="Januszkiewicz K."/>
            <person name="Wedrychowicz H."/>
        </authorList>
    </citation>
    <scope>NUCLEOTIDE SEQUENCE</scope>
    <source>
        <strain evidence="12">ACA-DC 565</strain>
    </source>
</reference>
<dbReference type="PANTHER" id="PTHR33908">
    <property type="entry name" value="MANNOSYLTRANSFERASE YKCB-RELATED"/>
    <property type="match status" value="1"/>
</dbReference>
<feature type="compositionally biased region" description="Low complexity" evidence="8">
    <location>
        <begin position="647"/>
        <end position="684"/>
    </location>
</feature>
<feature type="transmembrane region" description="Helical" evidence="9">
    <location>
        <begin position="392"/>
        <end position="410"/>
    </location>
</feature>
<feature type="transmembrane region" description="Helical" evidence="9">
    <location>
        <begin position="164"/>
        <end position="195"/>
    </location>
</feature>
<feature type="transmembrane region" description="Helical" evidence="9">
    <location>
        <begin position="114"/>
        <end position="132"/>
    </location>
</feature>
<feature type="compositionally biased region" description="Polar residues" evidence="8">
    <location>
        <begin position="706"/>
        <end position="715"/>
    </location>
</feature>
<evidence type="ECO:0000256" key="2">
    <source>
        <dbReference type="ARBA" id="ARBA00022475"/>
    </source>
</evidence>
<dbReference type="GO" id="GO:0005886">
    <property type="term" value="C:plasma membrane"/>
    <property type="evidence" value="ECO:0007669"/>
    <property type="project" value="UniProtKB-SubCell"/>
</dbReference>
<feature type="domain" description="Putative mannosyltransferase YkcA/B-like C-terminal" evidence="11">
    <location>
        <begin position="555"/>
        <end position="637"/>
    </location>
</feature>
<accession>A0A1K2I857</accession>
<keyword evidence="4" id="KW-0808">Transferase</keyword>
<feature type="transmembrane region" description="Helical" evidence="9">
    <location>
        <begin position="416"/>
        <end position="436"/>
    </location>
</feature>
<evidence type="ECO:0000256" key="8">
    <source>
        <dbReference type="SAM" id="MobiDB-lite"/>
    </source>
</evidence>
<feature type="transmembrane region" description="Helical" evidence="9">
    <location>
        <begin position="502"/>
        <end position="520"/>
    </location>
</feature>
<sequence>MIRQWVKRQDLLLWLILCLALVLYGWGIWTTETANSYYTAAVTSMIQNWHNFWYGAFDPAGFITVDKPPVALWFMAISAKIFGVHGWSVILPSVLFGLGTVGLIYQLVKRHFGRWAALIAALVMTLTPIVVADTRSNNMDATLIFFLVLAGYLLQKAVDQQKSWLVMLSFGLIGVGFNIKMLQAFMVLPAMYIYYLLATHQSWQKKWLTGLGATIVLVVLALAWPLAVDSTSASQRPYIGSSQKNSVLDLAFGYNGSERLLGQSTGTGGAFPGMGKQTGKQSGTPPTGLKTKQSQKALTKGKKAPAKIKLGKQLSQKGPQAAGKQKSPAGGTGGAGGAFNIGTAGPLRLFQSELGPQVSWLLPFSLLGLISAYAFYRDRRRRWYQTTKQQQDLWYWAAWLVPVAGFFSVASFFHPYYLIMLAPPLAALTGIGSVTLTRQFRHGTLRQWSTYLLPLAIGLTASLQAYYVRDYYQWASWSLLLGGWLLAALLLLLHRQQGLHKILIGISLIGLMLAPGYWALTPMIYLEEAQIPTAGPDLANGGGTNIGDGNVNSKMLAYLQQHQAGATYLFATSDASTAAPYIIKSGQAVMALGGFNGTDPTLTLKQFKKLVKTGELKYFYVSGKSGQSAIINWVKKHGIKVKKSLYQSTTKKTQATKQGPTMKQPTTQMKTKNQPPTTGQPTGQLPANGKISRKSAPAKPTKTKNKSGGMTSQGTLYRLTIKSD</sequence>
<dbReference type="AlphaFoldDB" id="A0A1K2I857"/>
<feature type="compositionally biased region" description="Polar residues" evidence="8">
    <location>
        <begin position="278"/>
        <end position="297"/>
    </location>
</feature>
<name>A0A1K2I857_9LACO</name>
<feature type="region of interest" description="Disordered" evidence="8">
    <location>
        <begin position="647"/>
        <end position="724"/>
    </location>
</feature>
<feature type="region of interest" description="Disordered" evidence="8">
    <location>
        <begin position="265"/>
        <end position="335"/>
    </location>
</feature>
<keyword evidence="3" id="KW-0328">Glycosyltransferase</keyword>
<dbReference type="Pfam" id="PF13231">
    <property type="entry name" value="PMT_2"/>
    <property type="match status" value="1"/>
</dbReference>
<keyword evidence="6 9" id="KW-1133">Transmembrane helix</keyword>
<keyword evidence="7 9" id="KW-0472">Membrane</keyword>
<evidence type="ECO:0000256" key="7">
    <source>
        <dbReference type="ARBA" id="ARBA00023136"/>
    </source>
</evidence>
<dbReference type="Pfam" id="PF24878">
    <property type="entry name" value="YkcB_C"/>
    <property type="match status" value="1"/>
</dbReference>
<dbReference type="GO" id="GO:0009103">
    <property type="term" value="P:lipopolysaccharide biosynthetic process"/>
    <property type="evidence" value="ECO:0007669"/>
    <property type="project" value="UniProtKB-ARBA"/>
</dbReference>
<dbReference type="GO" id="GO:0016763">
    <property type="term" value="F:pentosyltransferase activity"/>
    <property type="evidence" value="ECO:0007669"/>
    <property type="project" value="TreeGrafter"/>
</dbReference>
<keyword evidence="5 9" id="KW-0812">Transmembrane</keyword>
<evidence type="ECO:0000259" key="10">
    <source>
        <dbReference type="Pfam" id="PF13231"/>
    </source>
</evidence>
<evidence type="ECO:0000259" key="11">
    <source>
        <dbReference type="Pfam" id="PF24878"/>
    </source>
</evidence>
<feature type="transmembrane region" description="Helical" evidence="9">
    <location>
        <begin position="474"/>
        <end position="493"/>
    </location>
</feature>
<feature type="domain" description="Glycosyltransferase RgtA/B/C/D-like" evidence="10">
    <location>
        <begin position="66"/>
        <end position="224"/>
    </location>
</feature>
<evidence type="ECO:0000256" key="5">
    <source>
        <dbReference type="ARBA" id="ARBA00022692"/>
    </source>
</evidence>
<feature type="transmembrane region" description="Helical" evidence="9">
    <location>
        <begin position="89"/>
        <end position="108"/>
    </location>
</feature>
<organism evidence="12">
    <name type="scientific">Loigolactobacillus rennini</name>
    <dbReference type="NCBI Taxonomy" id="238013"/>
    <lineage>
        <taxon>Bacteria</taxon>
        <taxon>Bacillati</taxon>
        <taxon>Bacillota</taxon>
        <taxon>Bacilli</taxon>
        <taxon>Lactobacillales</taxon>
        <taxon>Lactobacillaceae</taxon>
        <taxon>Loigolactobacillus</taxon>
    </lineage>
</organism>
<dbReference type="EMBL" id="LT634362">
    <property type="protein sequence ID" value="SFZ88431.1"/>
    <property type="molecule type" value="Genomic_DNA"/>
</dbReference>
<proteinExistence type="predicted"/>
<protein>
    <submittedName>
        <fullName evidence="12">Putative integral membrane protein</fullName>
    </submittedName>
</protein>
<comment type="subcellular location">
    <subcellularLocation>
        <location evidence="1">Cell membrane</location>
        <topology evidence="1">Multi-pass membrane protein</topology>
    </subcellularLocation>
</comment>
<evidence type="ECO:0000256" key="3">
    <source>
        <dbReference type="ARBA" id="ARBA00022676"/>
    </source>
</evidence>
<feature type="transmembrane region" description="Helical" evidence="9">
    <location>
        <begin position="207"/>
        <end position="227"/>
    </location>
</feature>
<feature type="transmembrane region" description="Helical" evidence="9">
    <location>
        <begin position="358"/>
        <end position="376"/>
    </location>
</feature>
<dbReference type="InterPro" id="IPR056785">
    <property type="entry name" value="YkcA/B-like_C"/>
</dbReference>
<evidence type="ECO:0000256" key="1">
    <source>
        <dbReference type="ARBA" id="ARBA00004651"/>
    </source>
</evidence>
<feature type="compositionally biased region" description="Basic residues" evidence="8">
    <location>
        <begin position="299"/>
        <end position="310"/>
    </location>
</feature>
<dbReference type="PANTHER" id="PTHR33908:SF3">
    <property type="entry name" value="UNDECAPRENYL PHOSPHATE-ALPHA-4-AMINO-4-DEOXY-L-ARABINOSE ARABINOSYL TRANSFERASE"/>
    <property type="match status" value="1"/>
</dbReference>
<feature type="transmembrane region" description="Helical" evidence="9">
    <location>
        <begin position="139"/>
        <end position="158"/>
    </location>
</feature>
<evidence type="ECO:0000256" key="4">
    <source>
        <dbReference type="ARBA" id="ARBA00022679"/>
    </source>
</evidence>
<feature type="transmembrane region" description="Helical" evidence="9">
    <location>
        <begin position="448"/>
        <end position="468"/>
    </location>
</feature>
<dbReference type="GO" id="GO:0010041">
    <property type="term" value="P:response to iron(III) ion"/>
    <property type="evidence" value="ECO:0007669"/>
    <property type="project" value="TreeGrafter"/>
</dbReference>